<reference evidence="6 7" key="1">
    <citation type="submission" date="2024-10" db="EMBL/GenBank/DDBJ databases">
        <authorList>
            <person name="Kim D."/>
        </authorList>
    </citation>
    <scope>NUCLEOTIDE SEQUENCE [LARGE SCALE GENOMIC DNA]</scope>
    <source>
        <strain evidence="6">Taebaek</strain>
    </source>
</reference>
<evidence type="ECO:0000256" key="4">
    <source>
        <dbReference type="ARBA" id="ARBA00023136"/>
    </source>
</evidence>
<comment type="caution">
    <text evidence="6">The sequence shown here is derived from an EMBL/GenBank/DDBJ whole genome shotgun (WGS) entry which is preliminary data.</text>
</comment>
<dbReference type="InterPro" id="IPR016697">
    <property type="entry name" value="Aquaporin_11/12"/>
</dbReference>
<comment type="subcellular location">
    <subcellularLocation>
        <location evidence="1">Membrane</location>
        <topology evidence="1">Multi-pass membrane protein</topology>
    </subcellularLocation>
</comment>
<name>A0ABD2J0A5_HETSC</name>
<feature type="transmembrane region" description="Helical" evidence="5">
    <location>
        <begin position="191"/>
        <end position="209"/>
    </location>
</feature>
<gene>
    <name evidence="6" type="ORF">niasHS_010988</name>
</gene>
<keyword evidence="7" id="KW-1185">Reference proteome</keyword>
<dbReference type="AlphaFoldDB" id="A0ABD2J0A5"/>
<dbReference type="PIRSF" id="PIRSF017529">
    <property type="entry name" value="Aquaporin_11/12"/>
    <property type="match status" value="1"/>
</dbReference>
<feature type="transmembrane region" description="Helical" evidence="5">
    <location>
        <begin position="160"/>
        <end position="179"/>
    </location>
</feature>
<dbReference type="PANTHER" id="PTHR21191:SF16">
    <property type="entry name" value="AQUAPORIN"/>
    <property type="match status" value="1"/>
</dbReference>
<keyword evidence="2 5" id="KW-0812">Transmembrane</keyword>
<comment type="similarity">
    <text evidence="5">Belongs to the MIP/aquaporin (TC 1.A.8) family.</text>
</comment>
<dbReference type="SUPFAM" id="SSF81338">
    <property type="entry name" value="Aquaporin-like"/>
    <property type="match status" value="1"/>
</dbReference>
<evidence type="ECO:0000256" key="2">
    <source>
        <dbReference type="ARBA" id="ARBA00022692"/>
    </source>
</evidence>
<feature type="transmembrane region" description="Helical" evidence="5">
    <location>
        <begin position="45"/>
        <end position="66"/>
    </location>
</feature>
<evidence type="ECO:0000313" key="6">
    <source>
        <dbReference type="EMBL" id="KAL3083186.1"/>
    </source>
</evidence>
<evidence type="ECO:0000256" key="5">
    <source>
        <dbReference type="PIRNR" id="PIRNR017529"/>
    </source>
</evidence>
<dbReference type="Gene3D" id="1.20.1080.10">
    <property type="entry name" value="Glycerol uptake facilitator protein"/>
    <property type="match status" value="1"/>
</dbReference>
<dbReference type="GO" id="GO:0016020">
    <property type="term" value="C:membrane"/>
    <property type="evidence" value="ECO:0007669"/>
    <property type="project" value="UniProtKB-SubCell"/>
</dbReference>
<evidence type="ECO:0000313" key="7">
    <source>
        <dbReference type="Proteomes" id="UP001620645"/>
    </source>
</evidence>
<evidence type="ECO:0000256" key="1">
    <source>
        <dbReference type="ARBA" id="ARBA00004141"/>
    </source>
</evidence>
<keyword evidence="4 5" id="KW-0472">Membrane</keyword>
<evidence type="ECO:0000256" key="3">
    <source>
        <dbReference type="ARBA" id="ARBA00022989"/>
    </source>
</evidence>
<dbReference type="PANTHER" id="PTHR21191">
    <property type="entry name" value="AQUAPORIN"/>
    <property type="match status" value="1"/>
</dbReference>
<feature type="transmembrane region" description="Helical" evidence="5">
    <location>
        <begin position="72"/>
        <end position="92"/>
    </location>
</feature>
<proteinExistence type="inferred from homology"/>
<dbReference type="EMBL" id="JBICCN010000254">
    <property type="protein sequence ID" value="KAL3083186.1"/>
    <property type="molecule type" value="Genomic_DNA"/>
</dbReference>
<feature type="transmembrane region" description="Helical" evidence="5">
    <location>
        <begin position="229"/>
        <end position="247"/>
    </location>
</feature>
<keyword evidence="3 5" id="KW-1133">Transmembrane helix</keyword>
<sequence>MVVPLQSVLPAIISVAYYLFVFFFAEVSRKLVDLSLKKSSLVHLFLIELIATAQMCTCVYENAIIIKHYGPSGFFLVVTFLQIAGAFFNRGAFVSPLAPIELFLRGKMDTEKFLAILLSQTLGGYSAFRLANSLWYYSQSYSTDHHQFYDSLPCALSYKVPFYCALLFELFGSFLLRFLLHRFPLSSRHFFAPPTIAAFLSFALTFIGVPGLNPVVTSSRLQGCPGLDLQWFIMTYWCCPVVGWLLASKLDKTPTKQKKKTPKEKTKLKKS</sequence>
<organism evidence="6 7">
    <name type="scientific">Heterodera schachtii</name>
    <name type="common">Sugarbeet cyst nematode worm</name>
    <name type="synonym">Tylenchus schachtii</name>
    <dbReference type="NCBI Taxonomy" id="97005"/>
    <lineage>
        <taxon>Eukaryota</taxon>
        <taxon>Metazoa</taxon>
        <taxon>Ecdysozoa</taxon>
        <taxon>Nematoda</taxon>
        <taxon>Chromadorea</taxon>
        <taxon>Rhabditida</taxon>
        <taxon>Tylenchina</taxon>
        <taxon>Tylenchomorpha</taxon>
        <taxon>Tylenchoidea</taxon>
        <taxon>Heteroderidae</taxon>
        <taxon>Heteroderinae</taxon>
        <taxon>Heterodera</taxon>
    </lineage>
</organism>
<protein>
    <recommendedName>
        <fullName evidence="5">Aquaporin</fullName>
    </recommendedName>
</protein>
<dbReference type="InterPro" id="IPR051883">
    <property type="entry name" value="AQP11/12_channel"/>
</dbReference>
<dbReference type="InterPro" id="IPR023271">
    <property type="entry name" value="Aquaporin-like"/>
</dbReference>
<accession>A0ABD2J0A5</accession>
<dbReference type="Proteomes" id="UP001620645">
    <property type="component" value="Unassembled WGS sequence"/>
</dbReference>
<feature type="transmembrane region" description="Helical" evidence="5">
    <location>
        <begin position="6"/>
        <end position="25"/>
    </location>
</feature>